<organism evidence="1">
    <name type="scientific">Echinococcus granulosus</name>
    <name type="common">Hydatid tapeworm</name>
    <dbReference type="NCBI Taxonomy" id="6210"/>
    <lineage>
        <taxon>Eukaryota</taxon>
        <taxon>Metazoa</taxon>
        <taxon>Spiralia</taxon>
        <taxon>Lophotrochozoa</taxon>
        <taxon>Platyhelminthes</taxon>
        <taxon>Cestoda</taxon>
        <taxon>Eucestoda</taxon>
        <taxon>Cyclophyllidea</taxon>
        <taxon>Taeniidae</taxon>
        <taxon>Echinococcus</taxon>
        <taxon>Echinococcus granulosus group</taxon>
    </lineage>
</organism>
<dbReference type="Proteomes" id="UP000492820">
    <property type="component" value="Unassembled WGS sequence"/>
</dbReference>
<reference evidence="3" key="3">
    <citation type="submission" date="2020-10" db="UniProtKB">
        <authorList>
            <consortium name="WormBaseParasite"/>
        </authorList>
    </citation>
    <scope>IDENTIFICATION</scope>
</reference>
<accession>A0A068WZD0</accession>
<evidence type="ECO:0000313" key="2">
    <source>
        <dbReference type="Proteomes" id="UP000492820"/>
    </source>
</evidence>
<evidence type="ECO:0000313" key="1">
    <source>
        <dbReference type="EMBL" id="CDS23831.1"/>
    </source>
</evidence>
<dbReference type="AlphaFoldDB" id="A0A068WZD0"/>
<protein>
    <submittedName>
        <fullName evidence="1 3">Expressed conserved protein</fullName>
    </submittedName>
</protein>
<dbReference type="WBParaSite" id="EgrG_000415800">
    <property type="protein sequence ID" value="EgrG_000415800"/>
    <property type="gene ID" value="EgrG_000415800"/>
</dbReference>
<reference evidence="1 2" key="1">
    <citation type="journal article" date="2013" name="Nature">
        <title>The genomes of four tapeworm species reveal adaptations to parasitism.</title>
        <authorList>
            <person name="Tsai I.J."/>
            <person name="Zarowiecki M."/>
            <person name="Holroyd N."/>
            <person name="Garciarrubio A."/>
            <person name="Sanchez-Flores A."/>
            <person name="Brooks K.L."/>
            <person name="Tracey A."/>
            <person name="Bobes R.J."/>
            <person name="Fragoso G."/>
            <person name="Sciutto E."/>
            <person name="Aslett M."/>
            <person name="Beasley H."/>
            <person name="Bennett H.M."/>
            <person name="Cai J."/>
            <person name="Camicia F."/>
            <person name="Clark R."/>
            <person name="Cucher M."/>
            <person name="De Silva N."/>
            <person name="Day T.A."/>
            <person name="Deplazes P."/>
            <person name="Estrada K."/>
            <person name="Fernandez C."/>
            <person name="Holland P.W."/>
            <person name="Hou J."/>
            <person name="Hu S."/>
            <person name="Huckvale T."/>
            <person name="Hung S.S."/>
            <person name="Kamenetzky L."/>
            <person name="Keane J.A."/>
            <person name="Kiss F."/>
            <person name="Koziol U."/>
            <person name="Lambert O."/>
            <person name="Liu K."/>
            <person name="Luo X."/>
            <person name="Luo Y."/>
            <person name="Macchiaroli N."/>
            <person name="Nichol S."/>
            <person name="Paps J."/>
            <person name="Parkinson J."/>
            <person name="Pouchkina-Stantcheva N."/>
            <person name="Riddiford N."/>
            <person name="Rosenzvit M."/>
            <person name="Salinas G."/>
            <person name="Wasmuth J.D."/>
            <person name="Zamanian M."/>
            <person name="Zheng Y."/>
            <person name="Cai X."/>
            <person name="Soberon X."/>
            <person name="Olson P.D."/>
            <person name="Laclette J.P."/>
            <person name="Brehm K."/>
            <person name="Berriman M."/>
            <person name="Garciarrubio A."/>
            <person name="Bobes R.J."/>
            <person name="Fragoso G."/>
            <person name="Sanchez-Flores A."/>
            <person name="Estrada K."/>
            <person name="Cevallos M.A."/>
            <person name="Morett E."/>
            <person name="Gonzalez V."/>
            <person name="Portillo T."/>
            <person name="Ochoa-Leyva A."/>
            <person name="Jose M.V."/>
            <person name="Sciutto E."/>
            <person name="Landa A."/>
            <person name="Jimenez L."/>
            <person name="Valdes V."/>
            <person name="Carrero J.C."/>
            <person name="Larralde C."/>
            <person name="Morales-Montor J."/>
            <person name="Limon-Lason J."/>
            <person name="Soberon X."/>
            <person name="Laclette J.P."/>
        </authorList>
    </citation>
    <scope>NUCLEOTIDE SEQUENCE [LARGE SCALE GENOMIC DNA]</scope>
</reference>
<dbReference type="OrthoDB" id="5373615at2759"/>
<name>A0A068WZD0_ECHGR</name>
<reference evidence="1" key="2">
    <citation type="submission" date="2014-06" db="EMBL/GenBank/DDBJ databases">
        <authorList>
            <person name="Aslett M."/>
        </authorList>
    </citation>
    <scope>NUCLEOTIDE SEQUENCE</scope>
</reference>
<proteinExistence type="predicted"/>
<dbReference type="EMBL" id="LK028594">
    <property type="protein sequence ID" value="CDS23831.1"/>
    <property type="molecule type" value="Genomic_DNA"/>
</dbReference>
<evidence type="ECO:0000313" key="3">
    <source>
        <dbReference type="WBParaSite" id="EgrG_000415800"/>
    </source>
</evidence>
<gene>
    <name evidence="1" type="ORF">EgrG_000415800</name>
</gene>
<sequence length="167" mass="19091">MSEAVPLDLIESFLKLRLRAACIDSLSEYTPTNFVSRPSIVSVPLRSSLLYEPYHQLLNLSYDSSAKNPRCWNVVYKKRAADWEFVSFSTSFKGLVVRVELHKLPPPNDAEAVVVYCEPRVALEREKFLIHEILQTGKFISDIIFPAIEEELKDSKILPYEDVSKAN</sequence>